<feature type="non-terminal residue" evidence="4">
    <location>
        <position position="1"/>
    </location>
</feature>
<dbReference type="InterPro" id="IPR056823">
    <property type="entry name" value="TEN-like_YD-shell"/>
</dbReference>
<dbReference type="InterPro" id="IPR006530">
    <property type="entry name" value="YD"/>
</dbReference>
<feature type="domain" description="Teneurin-like YD-shell" evidence="3">
    <location>
        <begin position="31"/>
        <end position="306"/>
    </location>
</feature>
<gene>
    <name evidence="4" type="ORF">M8A51_25880</name>
</gene>
<dbReference type="Pfam" id="PF25023">
    <property type="entry name" value="TEN_YD-shell"/>
    <property type="match status" value="1"/>
</dbReference>
<evidence type="ECO:0000256" key="2">
    <source>
        <dbReference type="SAM" id="MobiDB-lite"/>
    </source>
</evidence>
<sequence>HLNSGTKAHQRVYDLYGRLVRYPLGGAIRDLTYDAANRITAYTHWNASTGASEAGADQQFGYDELGRLTSVVTAQGSWSFSYDANGNRTQAVLNGSPSAYTVSNTSNRLEAVGTGRSFGHDAVGNTTTDSGLGYTATYSLENRLGQLTKTGTSYTYTHNADGQRVRKYNSAGAATTVLFVYDLDGQLLGEYDRNGNAIKEYVWMGNTPVAVFTPGATANDPPTVYYIHVDHLNTPRMVRNQADQRRWRWMLAEPFGSTAAENNPDGLGNFSFNLRFPGQYFDQETGLHYNWHRDYDSTIGRYIESDPIGLDGGINTYSYVSGNPLSYIDRSGEAATLTWCFGGPWGCAAGAGAAAWAIWMSTPSGQEAVRSTASSSAQEHCCAEYRHVYQPNDGKHGSSQRPGPRGHVSPEPANGAAVLATSVPAGLARIGHDPATGQLVVFRNHHTDEKNCIKYWHGYVVGHRDLTPDQWRAGRDAGYPNWPRKPQ</sequence>
<reference evidence="4" key="1">
    <citation type="submission" date="2022-05" db="EMBL/GenBank/DDBJ databases">
        <title>Schlegelella sp. nov., isolated from mangrove soil.</title>
        <authorList>
            <person name="Liu Y."/>
            <person name="Ge X."/>
            <person name="Liu W."/>
        </authorList>
    </citation>
    <scope>NUCLEOTIDE SEQUENCE</scope>
    <source>
        <strain evidence="4">S2-27</strain>
    </source>
</reference>
<dbReference type="InterPro" id="IPR022385">
    <property type="entry name" value="Rhs_assc_core"/>
</dbReference>
<dbReference type="InterPro" id="IPR050708">
    <property type="entry name" value="T6SS_VgrG/RHS"/>
</dbReference>
<dbReference type="NCBIfam" id="TIGR03696">
    <property type="entry name" value="Rhs_assc_core"/>
    <property type="match status" value="1"/>
</dbReference>
<keyword evidence="1" id="KW-0677">Repeat</keyword>
<evidence type="ECO:0000256" key="1">
    <source>
        <dbReference type="ARBA" id="ARBA00022737"/>
    </source>
</evidence>
<dbReference type="NCBIfam" id="TIGR01643">
    <property type="entry name" value="YD_repeat_2x"/>
    <property type="match status" value="1"/>
</dbReference>
<comment type="caution">
    <text evidence="4">The sequence shown here is derived from an EMBL/GenBank/DDBJ whole genome shotgun (WGS) entry which is preliminary data.</text>
</comment>
<dbReference type="PANTHER" id="PTHR32305">
    <property type="match status" value="1"/>
</dbReference>
<organism evidence="4 5">
    <name type="scientific">Caldimonas mangrovi</name>
    <dbReference type="NCBI Taxonomy" id="2944811"/>
    <lineage>
        <taxon>Bacteria</taxon>
        <taxon>Pseudomonadati</taxon>
        <taxon>Pseudomonadota</taxon>
        <taxon>Betaproteobacteria</taxon>
        <taxon>Burkholderiales</taxon>
        <taxon>Sphaerotilaceae</taxon>
        <taxon>Caldimonas</taxon>
    </lineage>
</organism>
<dbReference type="Gene3D" id="2.180.10.10">
    <property type="entry name" value="RHS repeat-associated core"/>
    <property type="match status" value="1"/>
</dbReference>
<proteinExistence type="predicted"/>
<dbReference type="PANTHER" id="PTHR32305:SF15">
    <property type="entry name" value="PROTEIN RHSA-RELATED"/>
    <property type="match status" value="1"/>
</dbReference>
<dbReference type="Proteomes" id="UP001165541">
    <property type="component" value="Unassembled WGS sequence"/>
</dbReference>
<keyword evidence="5" id="KW-1185">Reference proteome</keyword>
<name>A0ABT0YX64_9BURK</name>
<evidence type="ECO:0000313" key="5">
    <source>
        <dbReference type="Proteomes" id="UP001165541"/>
    </source>
</evidence>
<dbReference type="RefSeq" id="WP_280926202.1">
    <property type="nucleotide sequence ID" value="NZ_JAMKFE010000029.1"/>
</dbReference>
<accession>A0ABT0YX64</accession>
<protein>
    <recommendedName>
        <fullName evidence="3">Teneurin-like YD-shell domain-containing protein</fullName>
    </recommendedName>
</protein>
<evidence type="ECO:0000259" key="3">
    <source>
        <dbReference type="Pfam" id="PF25023"/>
    </source>
</evidence>
<dbReference type="EMBL" id="JAMKFE010000029">
    <property type="protein sequence ID" value="MCM5682967.1"/>
    <property type="molecule type" value="Genomic_DNA"/>
</dbReference>
<evidence type="ECO:0000313" key="4">
    <source>
        <dbReference type="EMBL" id="MCM5682967.1"/>
    </source>
</evidence>
<feature type="region of interest" description="Disordered" evidence="2">
    <location>
        <begin position="390"/>
        <end position="413"/>
    </location>
</feature>